<keyword evidence="1" id="KW-0472">Membrane</keyword>
<proteinExistence type="predicted"/>
<keyword evidence="1" id="KW-1133">Transmembrane helix</keyword>
<evidence type="ECO:0000313" key="2">
    <source>
        <dbReference type="EMBL" id="TBU74366.1"/>
    </source>
</evidence>
<keyword evidence="1" id="KW-0812">Transmembrane</keyword>
<feature type="transmembrane region" description="Helical" evidence="1">
    <location>
        <begin position="118"/>
        <end position="139"/>
    </location>
</feature>
<name>A0A4Q9QHI4_9GAMM</name>
<reference evidence="2 3" key="1">
    <citation type="submission" date="2018-06" db="EMBL/GenBank/DDBJ databases">
        <title>Three novel Pseudomonas species isolated from symptomatic oak.</title>
        <authorList>
            <person name="Bueno-Gonzalez V."/>
            <person name="Brady C."/>
        </authorList>
    </citation>
    <scope>NUCLEOTIDE SEQUENCE [LARGE SCALE GENOMIC DNA]</scope>
    <source>
        <strain evidence="2 3">P9A</strain>
    </source>
</reference>
<evidence type="ECO:0000313" key="3">
    <source>
        <dbReference type="Proteomes" id="UP000292302"/>
    </source>
</evidence>
<evidence type="ECO:0000256" key="1">
    <source>
        <dbReference type="SAM" id="Phobius"/>
    </source>
</evidence>
<dbReference type="AlphaFoldDB" id="A0A4Q9QHI4"/>
<gene>
    <name evidence="2" type="ORF">DNK06_19570</name>
</gene>
<feature type="transmembrane region" description="Helical" evidence="1">
    <location>
        <begin position="36"/>
        <end position="57"/>
    </location>
</feature>
<protein>
    <submittedName>
        <fullName evidence="2">Uncharacterized protein</fullName>
    </submittedName>
</protein>
<feature type="transmembrane region" description="Helical" evidence="1">
    <location>
        <begin position="261"/>
        <end position="279"/>
    </location>
</feature>
<feature type="transmembrane region" description="Helical" evidence="1">
    <location>
        <begin position="160"/>
        <end position="179"/>
    </location>
</feature>
<dbReference type="EMBL" id="QJUI01000018">
    <property type="protein sequence ID" value="TBU74366.1"/>
    <property type="molecule type" value="Genomic_DNA"/>
</dbReference>
<feature type="transmembrane region" description="Helical" evidence="1">
    <location>
        <begin position="191"/>
        <end position="215"/>
    </location>
</feature>
<dbReference type="Proteomes" id="UP000292302">
    <property type="component" value="Unassembled WGS sequence"/>
</dbReference>
<feature type="transmembrane region" description="Helical" evidence="1">
    <location>
        <begin position="77"/>
        <end position="98"/>
    </location>
</feature>
<organism evidence="2 3">
    <name type="scientific">Phytopseudomonas daroniae</name>
    <dbReference type="NCBI Taxonomy" id="2487519"/>
    <lineage>
        <taxon>Bacteria</taxon>
        <taxon>Pseudomonadati</taxon>
        <taxon>Pseudomonadota</taxon>
        <taxon>Gammaproteobacteria</taxon>
        <taxon>Pseudomonadales</taxon>
        <taxon>Pseudomonadaceae</taxon>
        <taxon>Phytopseudomonas</taxon>
    </lineage>
</organism>
<sequence>MMAVALLCSLAGLLLKFATMWFSMEPDHLQGYLDNILHIVPFWFYALLIDACSALLLTRYFMQRRDLARFAHPERLIALYVGLYFIALVLVGMLYSMLWGRLMPWLYEGSHGISPTILMQPLDFVYFLLATLLPLWLSLHLMRRTARVDAGASLIGRGEVALAFGLCFAVIYTKLLALLPMAVINPYGMEWLHAASSAAGLVYGLIALVAAHGALPPQLPRLAIGRLLASVLACMAMWLVAAVVLCIVLALVLYIGSERTALAVMLLFGLLLLALLWPLTRLSLRWIYRPTRV</sequence>
<accession>A0A4Q9QHI4</accession>
<feature type="transmembrane region" description="Helical" evidence="1">
    <location>
        <begin position="227"/>
        <end position="255"/>
    </location>
</feature>
<keyword evidence="3" id="KW-1185">Reference proteome</keyword>
<comment type="caution">
    <text evidence="2">The sequence shown here is derived from an EMBL/GenBank/DDBJ whole genome shotgun (WGS) entry which is preliminary data.</text>
</comment>